<dbReference type="PATRIC" id="fig|1579979.3.peg.2854"/>
<protein>
    <submittedName>
        <fullName evidence="1">Uncharacterized protein</fullName>
    </submittedName>
</protein>
<accession>A0A0K0XZN3</accession>
<sequence length="577" mass="59279">MSNVPCRALCSILFISLGTLISGPLSAALIFVDEPSDAVVNDNNCSLREAVLAANTNQAVDDCAAGDSSGPDGVFVLIGQTGLTISLQAPLVVTDTTNIIGPGIDNLVLVPGGAGTFPAFEIDVANAGEDFSLSNLRIEGFQDSAVQIVNADQVLFDRVGFDANVAPTVGGAINSRSFPVGPTQSLTELTLRDSEFVQNNASSLYGGAVYIGGSISDAADFDLTVEGSVFINNRADREGGAIAAAVSSGLLVIRESVFQDNLTSIGANAFYQGGALISDFASTQISGSLFINNDSTLGRSIASGSSQTSAPVAMTITNSTFINDVPPFPDAQAEIHVDQNETRIQYSSFQLSARAAIRAGSAGTARLIGSLFVTDVPPCEGDGSFLSSGYNLETHGDSCTSQASDLPFTDVELLPLGDYGGPTETLPPHPASAAVDAGPLSCEDATGNSVLTVDQRGEARPRDGNASGGLGQCDIGAFEWGNAYMLSVGFPGTGGGQVSLVDDLPLGCDAPDFCQLPLPRDQSYTLVASPAPGSQFNGWGGACSGQGPCVVNLTTARVVTADFEVVSDSIFSSRFEN</sequence>
<keyword evidence="2" id="KW-1185">Reference proteome</keyword>
<dbReference type="InterPro" id="IPR011050">
    <property type="entry name" value="Pectin_lyase_fold/virulence"/>
</dbReference>
<evidence type="ECO:0000313" key="1">
    <source>
        <dbReference type="EMBL" id="AKS43148.1"/>
    </source>
</evidence>
<dbReference type="NCBIfam" id="NF041518">
    <property type="entry name" value="choice_anch_Q"/>
    <property type="match status" value="1"/>
</dbReference>
<dbReference type="SUPFAM" id="SSF51126">
    <property type="entry name" value="Pectin lyase-like"/>
    <property type="match status" value="1"/>
</dbReference>
<name>A0A0K0XZN3_9GAMM</name>
<dbReference type="KEGG" id="wma:WM2015_2791"/>
<organism evidence="1 2">
    <name type="scientific">Wenzhouxiangella marina</name>
    <dbReference type="NCBI Taxonomy" id="1579979"/>
    <lineage>
        <taxon>Bacteria</taxon>
        <taxon>Pseudomonadati</taxon>
        <taxon>Pseudomonadota</taxon>
        <taxon>Gammaproteobacteria</taxon>
        <taxon>Chromatiales</taxon>
        <taxon>Wenzhouxiangellaceae</taxon>
        <taxon>Wenzhouxiangella</taxon>
    </lineage>
</organism>
<dbReference type="Proteomes" id="UP000066624">
    <property type="component" value="Chromosome"/>
</dbReference>
<proteinExistence type="predicted"/>
<dbReference type="PANTHER" id="PTHR32158">
    <property type="entry name" value="RING-TYPE DOMAIN-CONTAINING PROTEIN"/>
    <property type="match status" value="1"/>
</dbReference>
<evidence type="ECO:0000313" key="2">
    <source>
        <dbReference type="Proteomes" id="UP000066624"/>
    </source>
</evidence>
<dbReference type="EMBL" id="CP012154">
    <property type="protein sequence ID" value="AKS43148.1"/>
    <property type="molecule type" value="Genomic_DNA"/>
</dbReference>
<reference evidence="1 2" key="1">
    <citation type="submission" date="2015-07" db="EMBL/GenBank/DDBJ databases">
        <authorList>
            <person name="Noorani M."/>
        </authorList>
    </citation>
    <scope>NUCLEOTIDE SEQUENCE [LARGE SCALE GENOMIC DNA]</scope>
    <source>
        <strain evidence="1 2">KCTC 42284</strain>
    </source>
</reference>
<dbReference type="STRING" id="1579979.WM2015_2791"/>
<gene>
    <name evidence="1" type="ORF">WM2015_2791</name>
</gene>
<dbReference type="InterPro" id="IPR059226">
    <property type="entry name" value="Choice_anch_Q_dom"/>
</dbReference>
<dbReference type="OrthoDB" id="6828855at2"/>
<dbReference type="RefSeq" id="WP_049726655.1">
    <property type="nucleotide sequence ID" value="NZ_CP012154.1"/>
</dbReference>
<dbReference type="PANTHER" id="PTHR32158:SF22">
    <property type="entry name" value="TRANSMEMBRANE DOMAIN-CONTAINING PROTEIN DDB_G0287209"/>
    <property type="match status" value="1"/>
</dbReference>
<dbReference type="AlphaFoldDB" id="A0A0K0XZN3"/>